<dbReference type="SUPFAM" id="SSF56112">
    <property type="entry name" value="Protein kinase-like (PK-like)"/>
    <property type="match status" value="1"/>
</dbReference>
<dbReference type="PROSITE" id="PS50011">
    <property type="entry name" value="PROTEIN_KINASE_DOM"/>
    <property type="match status" value="1"/>
</dbReference>
<dbReference type="Pfam" id="PF13185">
    <property type="entry name" value="GAF_2"/>
    <property type="match status" value="1"/>
</dbReference>
<dbReference type="Gene3D" id="3.30.450.40">
    <property type="match status" value="1"/>
</dbReference>
<dbReference type="PANTHER" id="PTHR43642">
    <property type="entry name" value="HYBRID SIGNAL TRANSDUCTION HISTIDINE KINASE G"/>
    <property type="match status" value="1"/>
</dbReference>
<proteinExistence type="predicted"/>
<accession>A0A4Z0CC02</accession>
<dbReference type="InterPro" id="IPR027417">
    <property type="entry name" value="P-loop_NTPase"/>
</dbReference>
<keyword evidence="1" id="KW-0175">Coiled coil</keyword>
<gene>
    <name evidence="4" type="ORF">EZ216_02085</name>
</gene>
<dbReference type="InterPro" id="IPR003594">
    <property type="entry name" value="HATPase_dom"/>
</dbReference>
<dbReference type="Gene3D" id="3.30.565.10">
    <property type="entry name" value="Histidine kinase-like ATPase, C-terminal domain"/>
    <property type="match status" value="1"/>
</dbReference>
<dbReference type="Gene3D" id="1.10.510.10">
    <property type="entry name" value="Transferase(Phosphotransferase) domain 1"/>
    <property type="match status" value="1"/>
</dbReference>
<feature type="region of interest" description="Disordered" evidence="2">
    <location>
        <begin position="156"/>
        <end position="181"/>
    </location>
</feature>
<dbReference type="InterPro" id="IPR011009">
    <property type="entry name" value="Kinase-like_dom_sf"/>
</dbReference>
<evidence type="ECO:0000256" key="2">
    <source>
        <dbReference type="SAM" id="MobiDB-lite"/>
    </source>
</evidence>
<dbReference type="SUPFAM" id="SSF52540">
    <property type="entry name" value="P-loop containing nucleoside triphosphate hydrolases"/>
    <property type="match status" value="1"/>
</dbReference>
<dbReference type="SUPFAM" id="SSF55874">
    <property type="entry name" value="ATPase domain of HSP90 chaperone/DNA topoisomerase II/histidine kinase"/>
    <property type="match status" value="1"/>
</dbReference>
<dbReference type="Gene3D" id="1.20.5.1930">
    <property type="match status" value="1"/>
</dbReference>
<evidence type="ECO:0000313" key="4">
    <source>
        <dbReference type="EMBL" id="TFZ07978.1"/>
    </source>
</evidence>
<dbReference type="CDD" id="cd16917">
    <property type="entry name" value="HATPase_UhpB-NarQ-NarX-like"/>
    <property type="match status" value="1"/>
</dbReference>
<dbReference type="Gene3D" id="3.40.50.300">
    <property type="entry name" value="P-loop containing nucleotide triphosphate hydrolases"/>
    <property type="match status" value="1"/>
</dbReference>
<dbReference type="EMBL" id="SMLK01000001">
    <property type="protein sequence ID" value="TFZ07978.1"/>
    <property type="molecule type" value="Genomic_DNA"/>
</dbReference>
<dbReference type="InterPro" id="IPR000719">
    <property type="entry name" value="Prot_kinase_dom"/>
</dbReference>
<reference evidence="4 5" key="1">
    <citation type="submission" date="2019-03" db="EMBL/GenBank/DDBJ databases">
        <title>Ramlibacter sp. 18x22-1, whole genome shotgun sequence.</title>
        <authorList>
            <person name="Zhang X."/>
            <person name="Feng G."/>
            <person name="Zhu H."/>
        </authorList>
    </citation>
    <scope>NUCLEOTIDE SEQUENCE [LARGE SCALE GENOMIC DNA]</scope>
    <source>
        <strain evidence="4 5">18x22-1</strain>
    </source>
</reference>
<dbReference type="OrthoDB" id="9801841at2"/>
<keyword evidence="5" id="KW-1185">Reference proteome</keyword>
<dbReference type="InterPro" id="IPR041664">
    <property type="entry name" value="AAA_16"/>
</dbReference>
<dbReference type="Pfam" id="PF13191">
    <property type="entry name" value="AAA_16"/>
    <property type="match status" value="1"/>
</dbReference>
<evidence type="ECO:0000259" key="3">
    <source>
        <dbReference type="PROSITE" id="PS50011"/>
    </source>
</evidence>
<dbReference type="InterPro" id="IPR029016">
    <property type="entry name" value="GAF-like_dom_sf"/>
</dbReference>
<dbReference type="InterPro" id="IPR036890">
    <property type="entry name" value="HATPase_C_sf"/>
</dbReference>
<dbReference type="PANTHER" id="PTHR43642:SF1">
    <property type="entry name" value="HYBRID SIGNAL TRANSDUCTION HISTIDINE KINASE G"/>
    <property type="match status" value="1"/>
</dbReference>
<feature type="coiled-coil region" evidence="1">
    <location>
        <begin position="1428"/>
        <end position="1462"/>
    </location>
</feature>
<evidence type="ECO:0000313" key="5">
    <source>
        <dbReference type="Proteomes" id="UP000297839"/>
    </source>
</evidence>
<dbReference type="GO" id="GO:0004672">
    <property type="term" value="F:protein kinase activity"/>
    <property type="evidence" value="ECO:0007669"/>
    <property type="project" value="InterPro"/>
</dbReference>
<dbReference type="Proteomes" id="UP000297839">
    <property type="component" value="Unassembled WGS sequence"/>
</dbReference>
<sequence length="1654" mass="177346">MRMLTALSNRFEAVEPLRETPGLLVASARAEGRPVMLWHRAGLDAAACAANRAAADRLRAAGASGAPLQWLQSAAGVTWVVEADEGLFLDEWLAGAPQPPLGVALRLLLDLAQALDGLHRVRVLHLRLRPGCVRVMLAPLPRARLLAAEAVGGEEAAAMPDGDTRDDFRFSAPEQSGRSAARPDARTDLYLLGLMAYQLLAGRLPFEAADALGWIHAHAAQEPQDLGRLRPEVPPALAELVHALLAKPPAHRPASARVVAEDLRRCLDALVAQRPLAGLALQAPRARFTLPRVLVGREPQRQMLAQALARARAGAVEALVLAGPSGIGKSALATHLLGEAQAQGAWVAHGKFDQFGSGGPFAALAQLLRVLGRALREAPDAARRVAEAAGPEGAALAALSPEWAATMGVPAAAAEMPPAQARQRLVQALSGALGALGRQRPLVLFVDDVQWRDGETLPLLLAALSDRAVRCVLLLLGERSDTGVPIEGEALAGSQPAPALQRCVLPALDSDALLHWLQLALPGGFTDAAATVAYLAVRSGGNPLFLGQLLDAMVLRGQLVPEADARWRLDAAAARGEALPESALQAASGRMRALGDAPAATLGLAAALGASFDETVLAAVGGTPVDALRELLRSAQQESLLEAEGAPGRWRFTHDRLQQAAYELVPQPQRLHWHLRIGRALQAAAAPQDLFEACRHLNLAAPLLDAQERTALARLDHRAALQARASAGFRPYAALMRAALAVLPAEGGVSAAQRVALLHDAADALLLERDLAGCRECLEQARALATGDLERARSDELHVHWLIAQDRAQEALTYGLAALTRLGMPLREDRATAATLWHLLRLKLLLRGRPIAAWTGAPASEDPRHLQLQRLIFATINVAHTLASPAYAVLGLAGARLSLQKGLTPWSWQPIAVAGHVLSGVFGDIATGHQLGELSVRLGERFGTHSMSFNHLFYVMHWKTPVLRTAPGLRQCFEQGERSGNFEIAGYAVSMHVGVIWNAMQSLAAVQEALDEARAFGLRHGNDLVLDCCDTFAWLLGLLRGPGLAGPIAPLRRVRADGRVLPHDPIFDLIHDQLAVMLNVTAGHFGDDVVACGERVRRNLHRMAGNFSTPLAHWFEALLHAERLRTRPSAASRRLIRRHLEKLRHWERHCPANHAHRVVSLRAELAALAGREEAGALFAESVRLGRDNGFAGDAAIVAHRWARHSARAGRPEDLRQAMELAHELFAHWGCTAMLRELEAALPAFARPGAAPQRALPLDAATLIKASQAISAELEIAVAAGQLLQHAMENAGARYGALLLDEGGGMKLAAERAEAGARLENRAGAALEQTALPQGLLRSVRAGGEAVLADARAEPAHGPCLRWASHTAVSVLCVPVVAAGGTLGALYLENELHAGCFTPERAAVARVLAAQAAIAIANARLFGELAVAHEELQRANALLEERVAQRTRQLEDNHQRLRQLERRRAADDERQRIMRDLHDGLGSQLFVTLSRVERGELAAPQVGDALRACIVDMRLVLEAMSPDGDDFLEAWGSFRFRWEGQLRDAGVASRWQAQADLPAIALPAPTALGLLRIAQEALTNVLKHAQARHVEVRLALHEGTLRLELRDDGRGFTGEPGPASRGLANMRARASRMHAALEIEPLQPGTCVRLRLAMP</sequence>
<organism evidence="4 5">
    <name type="scientific">Ramlibacter humi</name>
    <dbReference type="NCBI Taxonomy" id="2530451"/>
    <lineage>
        <taxon>Bacteria</taxon>
        <taxon>Pseudomonadati</taxon>
        <taxon>Pseudomonadota</taxon>
        <taxon>Betaproteobacteria</taxon>
        <taxon>Burkholderiales</taxon>
        <taxon>Comamonadaceae</taxon>
        <taxon>Ramlibacter</taxon>
    </lineage>
</organism>
<dbReference type="GO" id="GO:0005524">
    <property type="term" value="F:ATP binding"/>
    <property type="evidence" value="ECO:0007669"/>
    <property type="project" value="InterPro"/>
</dbReference>
<evidence type="ECO:0000256" key="1">
    <source>
        <dbReference type="SAM" id="Coils"/>
    </source>
</evidence>
<protein>
    <submittedName>
        <fullName evidence="4">GAF domain-containing protein</fullName>
    </submittedName>
</protein>
<comment type="caution">
    <text evidence="4">The sequence shown here is derived from an EMBL/GenBank/DDBJ whole genome shotgun (WGS) entry which is preliminary data.</text>
</comment>
<name>A0A4Z0CC02_9BURK</name>
<dbReference type="InterPro" id="IPR003018">
    <property type="entry name" value="GAF"/>
</dbReference>
<dbReference type="Pfam" id="PF02518">
    <property type="entry name" value="HATPase_c"/>
    <property type="match status" value="1"/>
</dbReference>
<dbReference type="SMART" id="SM00065">
    <property type="entry name" value="GAF"/>
    <property type="match status" value="1"/>
</dbReference>
<dbReference type="InterPro" id="IPR053159">
    <property type="entry name" value="Hybrid_Histidine_Kinase"/>
</dbReference>
<dbReference type="SUPFAM" id="SSF55781">
    <property type="entry name" value="GAF domain-like"/>
    <property type="match status" value="1"/>
</dbReference>
<feature type="domain" description="Protein kinase" evidence="3">
    <location>
        <begin position="1"/>
        <end position="271"/>
    </location>
</feature>